<comment type="caution">
    <text evidence="2">The sequence shown here is derived from an EMBL/GenBank/DDBJ whole genome shotgun (WGS) entry which is preliminary data.</text>
</comment>
<evidence type="ECO:0000313" key="2">
    <source>
        <dbReference type="EMBL" id="KKK74575.1"/>
    </source>
</evidence>
<gene>
    <name evidence="2" type="ORF">LCGC14_2882390</name>
</gene>
<name>A0A0F8YLG8_9ZZZZ</name>
<dbReference type="EMBL" id="LAZR01056254">
    <property type="protein sequence ID" value="KKK74575.1"/>
    <property type="molecule type" value="Genomic_DNA"/>
</dbReference>
<dbReference type="Pfam" id="PF16220">
    <property type="entry name" value="DUF4880"/>
    <property type="match status" value="1"/>
</dbReference>
<reference evidence="2" key="1">
    <citation type="journal article" date="2015" name="Nature">
        <title>Complex archaea that bridge the gap between prokaryotes and eukaryotes.</title>
        <authorList>
            <person name="Spang A."/>
            <person name="Saw J.H."/>
            <person name="Jorgensen S.L."/>
            <person name="Zaremba-Niedzwiedzka K."/>
            <person name="Martijn J."/>
            <person name="Lind A.E."/>
            <person name="van Eijk R."/>
            <person name="Schleper C."/>
            <person name="Guy L."/>
            <person name="Ettema T.J."/>
        </authorList>
    </citation>
    <scope>NUCLEOTIDE SEQUENCE</scope>
</reference>
<sequence>MTDQHITNEALYAATDWFVKLTSGDETEQDKRNWQAWINDDPTHELAWQKIEAVTRQFSGLDSQASSVVLNRKQSDL</sequence>
<dbReference type="AlphaFoldDB" id="A0A0F8YLG8"/>
<organism evidence="2">
    <name type="scientific">marine sediment metagenome</name>
    <dbReference type="NCBI Taxonomy" id="412755"/>
    <lineage>
        <taxon>unclassified sequences</taxon>
        <taxon>metagenomes</taxon>
        <taxon>ecological metagenomes</taxon>
    </lineage>
</organism>
<feature type="non-terminal residue" evidence="2">
    <location>
        <position position="77"/>
    </location>
</feature>
<evidence type="ECO:0000259" key="1">
    <source>
        <dbReference type="Pfam" id="PF16220"/>
    </source>
</evidence>
<accession>A0A0F8YLG8</accession>
<protein>
    <recommendedName>
        <fullName evidence="1">FecR N-terminal domain-containing protein</fullName>
    </recommendedName>
</protein>
<proteinExistence type="predicted"/>
<dbReference type="InterPro" id="IPR032623">
    <property type="entry name" value="FecR_N"/>
</dbReference>
<feature type="domain" description="FecR N-terminal" evidence="1">
    <location>
        <begin position="13"/>
        <end position="54"/>
    </location>
</feature>